<evidence type="ECO:0000256" key="2">
    <source>
        <dbReference type="ARBA" id="ARBA00006484"/>
    </source>
</evidence>
<dbReference type="Pfam" id="PF00106">
    <property type="entry name" value="adh_short"/>
    <property type="match status" value="1"/>
</dbReference>
<dbReference type="STRING" id="106004.A0A1Y2FXS6"/>
<dbReference type="CDD" id="cd05339">
    <property type="entry name" value="17beta-HSDXI-like_SDR_c"/>
    <property type="match status" value="1"/>
</dbReference>
<keyword evidence="5" id="KW-1133">Transmembrane helix</keyword>
<evidence type="ECO:0000256" key="4">
    <source>
        <dbReference type="ARBA" id="ARBA00022857"/>
    </source>
</evidence>
<dbReference type="Gene3D" id="3.40.50.720">
    <property type="entry name" value="NAD(P)-binding Rossmann-like Domain"/>
    <property type="match status" value="1"/>
</dbReference>
<feature type="domain" description="Ketoreductase" evidence="12">
    <location>
        <begin position="101"/>
        <end position="257"/>
    </location>
</feature>
<protein>
    <recommendedName>
        <fullName evidence="10">Short-chain dehydrogenase/reductase 3</fullName>
    </recommendedName>
    <alternativeName>
        <fullName evidence="11">Retinal short-chain dehydrogenase/reductase 1</fullName>
    </alternativeName>
</protein>
<keyword evidence="6" id="KW-0560">Oxidoreductase</keyword>
<dbReference type="InterPro" id="IPR036291">
    <property type="entry name" value="NAD(P)-bd_dom_sf"/>
</dbReference>
<evidence type="ECO:0000313" key="14">
    <source>
        <dbReference type="Proteomes" id="UP000193467"/>
    </source>
</evidence>
<dbReference type="SUPFAM" id="SSF51735">
    <property type="entry name" value="NAD(P)-binding Rossmann-fold domains"/>
    <property type="match status" value="1"/>
</dbReference>
<dbReference type="FunFam" id="3.40.50.720:FF:000131">
    <property type="entry name" value="Short-chain dehydrogenase/reductase 3"/>
    <property type="match status" value="1"/>
</dbReference>
<dbReference type="InterPro" id="IPR057326">
    <property type="entry name" value="KR_dom"/>
</dbReference>
<keyword evidence="3" id="KW-0812">Transmembrane</keyword>
<dbReference type="GO" id="GO:0052650">
    <property type="term" value="F:all-trans-retinol dehydrogenase (NADP+) activity"/>
    <property type="evidence" value="ECO:0007669"/>
    <property type="project" value="UniProtKB-ARBA"/>
</dbReference>
<dbReference type="EMBL" id="MCGR01000008">
    <property type="protein sequence ID" value="ORY88826.1"/>
    <property type="molecule type" value="Genomic_DNA"/>
</dbReference>
<dbReference type="FunCoup" id="A0A1Y2FXS6">
    <property type="interactions" value="102"/>
</dbReference>
<dbReference type="PRINTS" id="PR00081">
    <property type="entry name" value="GDHRDH"/>
</dbReference>
<evidence type="ECO:0000256" key="3">
    <source>
        <dbReference type="ARBA" id="ARBA00022692"/>
    </source>
</evidence>
<dbReference type="SMART" id="SM00822">
    <property type="entry name" value="PKS_KR"/>
    <property type="match status" value="1"/>
</dbReference>
<reference evidence="13 14" key="1">
    <citation type="submission" date="2016-07" db="EMBL/GenBank/DDBJ databases">
        <title>Pervasive Adenine N6-methylation of Active Genes in Fungi.</title>
        <authorList>
            <consortium name="DOE Joint Genome Institute"/>
            <person name="Mondo S.J."/>
            <person name="Dannebaum R.O."/>
            <person name="Kuo R.C."/>
            <person name="Labutti K."/>
            <person name="Haridas S."/>
            <person name="Kuo A."/>
            <person name="Salamov A."/>
            <person name="Ahrendt S.R."/>
            <person name="Lipzen A."/>
            <person name="Sullivan W."/>
            <person name="Andreopoulos W.B."/>
            <person name="Clum A."/>
            <person name="Lindquist E."/>
            <person name="Daum C."/>
            <person name="Ramamoorthy G.K."/>
            <person name="Gryganskyi A."/>
            <person name="Culley D."/>
            <person name="Magnuson J.K."/>
            <person name="James T.Y."/>
            <person name="O'Malley M.A."/>
            <person name="Stajich J.E."/>
            <person name="Spatafora J.W."/>
            <person name="Visel A."/>
            <person name="Grigoriev I.V."/>
        </authorList>
    </citation>
    <scope>NUCLEOTIDE SEQUENCE [LARGE SCALE GENOMIC DNA]</scope>
    <source>
        <strain evidence="13 14">62-1032</strain>
    </source>
</reference>
<evidence type="ECO:0000256" key="10">
    <source>
        <dbReference type="ARBA" id="ARBA00068717"/>
    </source>
</evidence>
<evidence type="ECO:0000256" key="9">
    <source>
        <dbReference type="ARBA" id="ARBA00059620"/>
    </source>
</evidence>
<dbReference type="Proteomes" id="UP000193467">
    <property type="component" value="Unassembled WGS sequence"/>
</dbReference>
<evidence type="ECO:0000256" key="1">
    <source>
        <dbReference type="ARBA" id="ARBA00004141"/>
    </source>
</evidence>
<evidence type="ECO:0000256" key="5">
    <source>
        <dbReference type="ARBA" id="ARBA00022989"/>
    </source>
</evidence>
<keyword evidence="4" id="KW-0521">NADP</keyword>
<name>A0A1Y2FXS6_9BASI</name>
<sequence length="382" mass="41708">MTSPTKVGPSVSIDDVFRLLDKGPFSIPGSLLVAGYSYYKALNIYGPSLSIFEHLSHNRLLSLFLSFVALKALNRIASRLVRNHGWKADPPRWSFNAGEGDVVLITGGSTGIGKEVVDLLARRTNKIAVLDLAPPTYDAKDVKWYKCDVTDPAAIAEVAKRVRAELGHPTVLINNAGIARGSTILDTTAEQFLLTFKVNVLGAHNILREFLPHLISINHGHVMTTASSASYIAIAQLSEYACSKAAALALHEVLNEELVHRYNAPRVRTSVICPTKVSTQMGDAMRSHDNEFVTPTLKATWLAERMVGIINSGLSDHLVAPHFAKLLLPSVRSMPEWFRWIVNTAGKTRETITDAGNAVQKKTYKIVEELDALHGMPAAAAK</sequence>
<comment type="function">
    <text evidence="9">Catalyzes the reduction of all-trans-retinal to all-trans-retinol in the presence of NADPH.</text>
</comment>
<evidence type="ECO:0000256" key="6">
    <source>
        <dbReference type="ARBA" id="ARBA00023002"/>
    </source>
</evidence>
<dbReference type="PANTHER" id="PTHR24322">
    <property type="entry name" value="PKSB"/>
    <property type="match status" value="1"/>
</dbReference>
<comment type="similarity">
    <text evidence="2">Belongs to the short-chain dehydrogenases/reductases (SDR) family.</text>
</comment>
<dbReference type="PANTHER" id="PTHR24322:SF736">
    <property type="entry name" value="RETINOL DEHYDROGENASE 10"/>
    <property type="match status" value="1"/>
</dbReference>
<keyword evidence="14" id="KW-1185">Reference proteome</keyword>
<keyword evidence="8" id="KW-0472">Membrane</keyword>
<evidence type="ECO:0000259" key="12">
    <source>
        <dbReference type="SMART" id="SM00822"/>
    </source>
</evidence>
<keyword evidence="7" id="KW-0443">Lipid metabolism</keyword>
<evidence type="ECO:0000256" key="7">
    <source>
        <dbReference type="ARBA" id="ARBA00023098"/>
    </source>
</evidence>
<organism evidence="13 14">
    <name type="scientific">Leucosporidium creatinivorum</name>
    <dbReference type="NCBI Taxonomy" id="106004"/>
    <lineage>
        <taxon>Eukaryota</taxon>
        <taxon>Fungi</taxon>
        <taxon>Dikarya</taxon>
        <taxon>Basidiomycota</taxon>
        <taxon>Pucciniomycotina</taxon>
        <taxon>Microbotryomycetes</taxon>
        <taxon>Leucosporidiales</taxon>
        <taxon>Leucosporidium</taxon>
    </lineage>
</organism>
<accession>A0A1Y2FXS6</accession>
<evidence type="ECO:0000313" key="13">
    <source>
        <dbReference type="EMBL" id="ORY88826.1"/>
    </source>
</evidence>
<dbReference type="GO" id="GO:0016020">
    <property type="term" value="C:membrane"/>
    <property type="evidence" value="ECO:0007669"/>
    <property type="project" value="UniProtKB-SubCell"/>
</dbReference>
<evidence type="ECO:0000256" key="11">
    <source>
        <dbReference type="ARBA" id="ARBA00082544"/>
    </source>
</evidence>
<gene>
    <name evidence="13" type="ORF">BCR35DRAFT_288643</name>
</gene>
<dbReference type="InParanoid" id="A0A1Y2FXS6"/>
<evidence type="ECO:0000256" key="8">
    <source>
        <dbReference type="ARBA" id="ARBA00023136"/>
    </source>
</evidence>
<dbReference type="AlphaFoldDB" id="A0A1Y2FXS6"/>
<dbReference type="OrthoDB" id="10253736at2759"/>
<proteinExistence type="inferred from homology"/>
<comment type="caution">
    <text evidence="13">The sequence shown here is derived from an EMBL/GenBank/DDBJ whole genome shotgun (WGS) entry which is preliminary data.</text>
</comment>
<comment type="subcellular location">
    <subcellularLocation>
        <location evidence="1">Membrane</location>
        <topology evidence="1">Multi-pass membrane protein</topology>
    </subcellularLocation>
</comment>
<dbReference type="InterPro" id="IPR002347">
    <property type="entry name" value="SDR_fam"/>
</dbReference>